<protein>
    <submittedName>
        <fullName evidence="1">DUF3781 domain-containing protein</fullName>
    </submittedName>
</protein>
<dbReference type="RefSeq" id="WP_107035489.1">
    <property type="nucleotide sequence ID" value="NZ_CAPOLP010000018.1"/>
</dbReference>
<gene>
    <name evidence="1" type="ORF">C5O25_04230</name>
</gene>
<accession>A0A2V1IU62</accession>
<evidence type="ECO:0000313" key="2">
    <source>
        <dbReference type="Proteomes" id="UP000244925"/>
    </source>
</evidence>
<proteinExistence type="predicted"/>
<keyword evidence="2" id="KW-1185">Reference proteome</keyword>
<dbReference type="Pfam" id="PF12636">
    <property type="entry name" value="DUF3781"/>
    <property type="match status" value="1"/>
</dbReference>
<sequence>MCPTAEYPFSITDLHTTPLGVERIRRNLNLPESLDIVDFCRCFILEDFATFERKGKNWYVTAGHVRITVNANSNTIITAHKIND</sequence>
<dbReference type="GeneID" id="93423228"/>
<reference evidence="2" key="1">
    <citation type="submission" date="2018-02" db="EMBL/GenBank/DDBJ databases">
        <authorList>
            <person name="Clavel T."/>
            <person name="Strowig T."/>
        </authorList>
    </citation>
    <scope>NUCLEOTIDE SEQUENCE [LARGE SCALE GENOMIC DNA]</scope>
    <source>
        <strain evidence="2">DSM 100764</strain>
    </source>
</reference>
<dbReference type="AlphaFoldDB" id="A0A2V1IU62"/>
<comment type="caution">
    <text evidence="1">The sequence shown here is derived from an EMBL/GenBank/DDBJ whole genome shotgun (WGS) entry which is preliminary data.</text>
</comment>
<name>A0A2V1IU62_9BACT</name>
<dbReference type="InterPro" id="IPR024229">
    <property type="entry name" value="DUF3781"/>
</dbReference>
<dbReference type="Proteomes" id="UP000244925">
    <property type="component" value="Unassembled WGS sequence"/>
</dbReference>
<dbReference type="EMBL" id="PUBV01000006">
    <property type="protein sequence ID" value="PWB08386.1"/>
    <property type="molecule type" value="Genomic_DNA"/>
</dbReference>
<evidence type="ECO:0000313" key="1">
    <source>
        <dbReference type="EMBL" id="PWB08386.1"/>
    </source>
</evidence>
<organism evidence="1 2">
    <name type="scientific">Paramuribaculum intestinale</name>
    <dbReference type="NCBI Taxonomy" id="2094151"/>
    <lineage>
        <taxon>Bacteria</taxon>
        <taxon>Pseudomonadati</taxon>
        <taxon>Bacteroidota</taxon>
        <taxon>Bacteroidia</taxon>
        <taxon>Bacteroidales</taxon>
        <taxon>Muribaculaceae</taxon>
        <taxon>Paramuribaculum</taxon>
    </lineage>
</organism>